<dbReference type="Pfam" id="PF00126">
    <property type="entry name" value="HTH_1"/>
    <property type="match status" value="1"/>
</dbReference>
<dbReference type="Proteomes" id="UP000469385">
    <property type="component" value="Unassembled WGS sequence"/>
</dbReference>
<accession>A0A6N8IXR0</accession>
<organism evidence="6 7">
    <name type="scientific">Ramlibacter pinisoli</name>
    <dbReference type="NCBI Taxonomy" id="2682844"/>
    <lineage>
        <taxon>Bacteria</taxon>
        <taxon>Pseudomonadati</taxon>
        <taxon>Pseudomonadota</taxon>
        <taxon>Betaproteobacteria</taxon>
        <taxon>Burkholderiales</taxon>
        <taxon>Comamonadaceae</taxon>
        <taxon>Ramlibacter</taxon>
    </lineage>
</organism>
<dbReference type="PANTHER" id="PTHR30579:SF3">
    <property type="entry name" value="TRANSCRIPTIONAL REGULATORY PROTEIN"/>
    <property type="match status" value="1"/>
</dbReference>
<dbReference type="InterPro" id="IPR036390">
    <property type="entry name" value="WH_DNA-bd_sf"/>
</dbReference>
<proteinExistence type="inferred from homology"/>
<dbReference type="InterPro" id="IPR050176">
    <property type="entry name" value="LTTR"/>
</dbReference>
<dbReference type="PROSITE" id="PS50931">
    <property type="entry name" value="HTH_LYSR"/>
    <property type="match status" value="1"/>
</dbReference>
<keyword evidence="3" id="KW-0238">DNA-binding</keyword>
<gene>
    <name evidence="6" type="ORF">GON04_20115</name>
</gene>
<protein>
    <submittedName>
        <fullName evidence="6">LysR family transcriptional regulator</fullName>
    </submittedName>
</protein>
<evidence type="ECO:0000259" key="5">
    <source>
        <dbReference type="PROSITE" id="PS50931"/>
    </source>
</evidence>
<dbReference type="Pfam" id="PF03466">
    <property type="entry name" value="LysR_substrate"/>
    <property type="match status" value="1"/>
</dbReference>
<keyword evidence="2" id="KW-0805">Transcription regulation</keyword>
<dbReference type="SUPFAM" id="SSF53850">
    <property type="entry name" value="Periplasmic binding protein-like II"/>
    <property type="match status" value="1"/>
</dbReference>
<evidence type="ECO:0000256" key="4">
    <source>
        <dbReference type="ARBA" id="ARBA00023163"/>
    </source>
</evidence>
<evidence type="ECO:0000313" key="7">
    <source>
        <dbReference type="Proteomes" id="UP000469385"/>
    </source>
</evidence>
<dbReference type="PANTHER" id="PTHR30579">
    <property type="entry name" value="TRANSCRIPTIONAL REGULATOR"/>
    <property type="match status" value="1"/>
</dbReference>
<dbReference type="AlphaFoldDB" id="A0A6N8IXR0"/>
<dbReference type="Gene3D" id="3.40.190.290">
    <property type="match status" value="1"/>
</dbReference>
<sequence length="310" mass="33606">MKSPIASTQYSLTAADLAMVLSLVRGGTLAAAAQRCGSDASTVFRSLQRLEQRLGQRLFERTRQGYLPTDTASDVARHAERIETELEAARAAAFATGAQVSGRVRLSTTDSVLRGLVLPCLPALARAHPLLQLELRATNELLSLSKRDADIALRATAKPPEHLVGRSLGRIQFAVCGLRSRATARTPALEQLDWIAPDDAMPDHPSVRWRRQHLQKVAPRHLVDGIVSVADAITAGLGVGIVPLFMLAVEPQLKALTPPLEGCESSLWLLAHPESRHLRRIAAVYQHLGDGIRLPQAEEPAGRRRTGAAR</sequence>
<dbReference type="Gene3D" id="1.10.10.10">
    <property type="entry name" value="Winged helix-like DNA-binding domain superfamily/Winged helix DNA-binding domain"/>
    <property type="match status" value="1"/>
</dbReference>
<feature type="domain" description="HTH lysR-type" evidence="5">
    <location>
        <begin position="12"/>
        <end position="69"/>
    </location>
</feature>
<evidence type="ECO:0000256" key="2">
    <source>
        <dbReference type="ARBA" id="ARBA00023015"/>
    </source>
</evidence>
<evidence type="ECO:0000256" key="3">
    <source>
        <dbReference type="ARBA" id="ARBA00023125"/>
    </source>
</evidence>
<keyword evidence="4" id="KW-0804">Transcription</keyword>
<comment type="similarity">
    <text evidence="1">Belongs to the LysR transcriptional regulatory family.</text>
</comment>
<dbReference type="RefSeq" id="WP_157399789.1">
    <property type="nucleotide sequence ID" value="NZ_WSEL01000009.1"/>
</dbReference>
<dbReference type="EMBL" id="WSEL01000009">
    <property type="protein sequence ID" value="MVQ31774.1"/>
    <property type="molecule type" value="Genomic_DNA"/>
</dbReference>
<dbReference type="InterPro" id="IPR000847">
    <property type="entry name" value="LysR_HTH_N"/>
</dbReference>
<comment type="caution">
    <text evidence="6">The sequence shown here is derived from an EMBL/GenBank/DDBJ whole genome shotgun (WGS) entry which is preliminary data.</text>
</comment>
<reference evidence="6 7" key="1">
    <citation type="submission" date="2019-12" db="EMBL/GenBank/DDBJ databases">
        <authorList>
            <person name="Huq M.A."/>
        </authorList>
    </citation>
    <scope>NUCLEOTIDE SEQUENCE [LARGE SCALE GENOMIC DNA]</scope>
    <source>
        <strain evidence="6 7">MAH-25</strain>
    </source>
</reference>
<dbReference type="GO" id="GO:0003677">
    <property type="term" value="F:DNA binding"/>
    <property type="evidence" value="ECO:0007669"/>
    <property type="project" value="UniProtKB-KW"/>
</dbReference>
<evidence type="ECO:0000313" key="6">
    <source>
        <dbReference type="EMBL" id="MVQ31774.1"/>
    </source>
</evidence>
<keyword evidence="7" id="KW-1185">Reference proteome</keyword>
<dbReference type="InterPro" id="IPR005119">
    <property type="entry name" value="LysR_subst-bd"/>
</dbReference>
<name>A0A6N8IXR0_9BURK</name>
<dbReference type="GO" id="GO:0003700">
    <property type="term" value="F:DNA-binding transcription factor activity"/>
    <property type="evidence" value="ECO:0007669"/>
    <property type="project" value="InterPro"/>
</dbReference>
<dbReference type="InterPro" id="IPR036388">
    <property type="entry name" value="WH-like_DNA-bd_sf"/>
</dbReference>
<evidence type="ECO:0000256" key="1">
    <source>
        <dbReference type="ARBA" id="ARBA00009437"/>
    </source>
</evidence>
<dbReference type="SUPFAM" id="SSF46785">
    <property type="entry name" value="Winged helix' DNA-binding domain"/>
    <property type="match status" value="1"/>
</dbReference>